<dbReference type="SUPFAM" id="SSF46689">
    <property type="entry name" value="Homeodomain-like"/>
    <property type="match status" value="1"/>
</dbReference>
<keyword evidence="8" id="KW-1185">Reference proteome</keyword>
<protein>
    <submittedName>
        <fullName evidence="7">TetR/AcrR family transcriptional regulator</fullName>
    </submittedName>
</protein>
<dbReference type="Pfam" id="PF13977">
    <property type="entry name" value="TetR_C_6"/>
    <property type="match status" value="1"/>
</dbReference>
<keyword evidence="1" id="KW-0678">Repressor</keyword>
<keyword evidence="4" id="KW-0804">Transcription</keyword>
<gene>
    <name evidence="7" type="ORF">ACEG43_03140</name>
</gene>
<dbReference type="InterPro" id="IPR009057">
    <property type="entry name" value="Homeodomain-like_sf"/>
</dbReference>
<organism evidence="7 8">
    <name type="scientific">Streptomyces aureus</name>
    <dbReference type="NCBI Taxonomy" id="193461"/>
    <lineage>
        <taxon>Bacteria</taxon>
        <taxon>Bacillati</taxon>
        <taxon>Actinomycetota</taxon>
        <taxon>Actinomycetes</taxon>
        <taxon>Kitasatosporales</taxon>
        <taxon>Streptomycetaceae</taxon>
        <taxon>Streptomyces</taxon>
    </lineage>
</organism>
<evidence type="ECO:0000259" key="6">
    <source>
        <dbReference type="PROSITE" id="PS50977"/>
    </source>
</evidence>
<comment type="caution">
    <text evidence="7">The sequence shown here is derived from an EMBL/GenBank/DDBJ whole genome shotgun (WGS) entry which is preliminary data.</text>
</comment>
<dbReference type="Gene3D" id="1.10.357.10">
    <property type="entry name" value="Tetracycline Repressor, domain 2"/>
    <property type="match status" value="1"/>
</dbReference>
<evidence type="ECO:0000313" key="8">
    <source>
        <dbReference type="Proteomes" id="UP001571476"/>
    </source>
</evidence>
<accession>A0ABV4SCZ5</accession>
<sequence length="217" mass="23794">MRSTSRTGRRRLPAGERRAEILRVASVIAVSEGLDKLTAKRVAQAVGVVPGLVDYHFKSADELIAAAFSHAATADNDAVFEHAARTDHPVDQVRQLMQAWLHQDRDPVSLLWLDAWQASRRRPALLTAVTRQMNAAQDRLQAHIEAGVSQGCFRLDNAGYAAMHILALIDGLSPQAAMRTKIDYAEVRELITATAERILGLDEGALAATQDHDRTDT</sequence>
<reference evidence="7 8" key="1">
    <citation type="submission" date="2024-08" db="EMBL/GenBank/DDBJ databases">
        <title>Genome sequence of Streptomyces aureus CACIA-1.46HGO.</title>
        <authorList>
            <person name="Evangelista-Martinez Z."/>
        </authorList>
    </citation>
    <scope>NUCLEOTIDE SEQUENCE [LARGE SCALE GENOMIC DNA]</scope>
    <source>
        <strain evidence="7 8">CACIA-1.46HGO</strain>
    </source>
</reference>
<keyword evidence="3 5" id="KW-0238">DNA-binding</keyword>
<evidence type="ECO:0000256" key="2">
    <source>
        <dbReference type="ARBA" id="ARBA00023015"/>
    </source>
</evidence>
<dbReference type="InterPro" id="IPR036271">
    <property type="entry name" value="Tet_transcr_reg_TetR-rel_C_sf"/>
</dbReference>
<keyword evidence="2" id="KW-0805">Transcription regulation</keyword>
<evidence type="ECO:0000313" key="7">
    <source>
        <dbReference type="EMBL" id="MFA3835186.1"/>
    </source>
</evidence>
<dbReference type="Pfam" id="PF00440">
    <property type="entry name" value="TetR_N"/>
    <property type="match status" value="1"/>
</dbReference>
<dbReference type="InterPro" id="IPR001647">
    <property type="entry name" value="HTH_TetR"/>
</dbReference>
<dbReference type="EMBL" id="JBGOSP010000001">
    <property type="protein sequence ID" value="MFA3835186.1"/>
    <property type="molecule type" value="Genomic_DNA"/>
</dbReference>
<evidence type="ECO:0000256" key="3">
    <source>
        <dbReference type="ARBA" id="ARBA00023125"/>
    </source>
</evidence>
<name>A0ABV4SCZ5_9ACTN</name>
<dbReference type="PANTHER" id="PTHR30055">
    <property type="entry name" value="HTH-TYPE TRANSCRIPTIONAL REGULATOR RUTR"/>
    <property type="match status" value="1"/>
</dbReference>
<dbReference type="PANTHER" id="PTHR30055:SF200">
    <property type="entry name" value="HTH-TYPE TRANSCRIPTIONAL REPRESSOR BDCR"/>
    <property type="match status" value="1"/>
</dbReference>
<feature type="domain" description="HTH tetR-type" evidence="6">
    <location>
        <begin position="15"/>
        <end position="75"/>
    </location>
</feature>
<feature type="DNA-binding region" description="H-T-H motif" evidence="5">
    <location>
        <begin position="38"/>
        <end position="57"/>
    </location>
</feature>
<dbReference type="RefSeq" id="WP_372561203.1">
    <property type="nucleotide sequence ID" value="NZ_JBGOSP010000001.1"/>
</dbReference>
<dbReference type="Proteomes" id="UP001571476">
    <property type="component" value="Unassembled WGS sequence"/>
</dbReference>
<dbReference type="SUPFAM" id="SSF48498">
    <property type="entry name" value="Tetracyclin repressor-like, C-terminal domain"/>
    <property type="match status" value="1"/>
</dbReference>
<dbReference type="PROSITE" id="PS50977">
    <property type="entry name" value="HTH_TETR_2"/>
    <property type="match status" value="1"/>
</dbReference>
<dbReference type="InterPro" id="IPR050109">
    <property type="entry name" value="HTH-type_TetR-like_transc_reg"/>
</dbReference>
<evidence type="ECO:0000256" key="1">
    <source>
        <dbReference type="ARBA" id="ARBA00022491"/>
    </source>
</evidence>
<evidence type="ECO:0000256" key="5">
    <source>
        <dbReference type="PROSITE-ProRule" id="PRU00335"/>
    </source>
</evidence>
<dbReference type="InterPro" id="IPR039538">
    <property type="entry name" value="BetI_C"/>
</dbReference>
<proteinExistence type="predicted"/>
<evidence type="ECO:0000256" key="4">
    <source>
        <dbReference type="ARBA" id="ARBA00023163"/>
    </source>
</evidence>